<dbReference type="AlphaFoldDB" id="A0A6L7GZD6"/>
<sequence length="204" mass="23323">MKHQPPGVLCLEGDWNHEDPVDRQTIEPALEMLDRMGILQIHHRNVNTLPELWRHLNNWDSNALRDFRFLYLGFHGEPEFLDIGGDPLGLDTLGAKLEGRCTDRVIFMSSCGTLESSDDSLNRFCKNKKTGIDAIVGYTEDVDFVEAAAFEMILFSYLTEMPFGARGPRTLFKKVTEQFPDFTYRLGFRVATKTWVSEAAEYIP</sequence>
<dbReference type="InterPro" id="IPR046584">
    <property type="entry name" value="DUF6642"/>
</dbReference>
<reference evidence="1 2" key="1">
    <citation type="submission" date="2019-11" db="EMBL/GenBank/DDBJ databases">
        <title>Gordonia sp. nov., a novel actinobacterium isolated from mangrove soil in Hainan.</title>
        <authorList>
            <person name="Huang X."/>
            <person name="Xie Y."/>
            <person name="Chu X."/>
            <person name="Xiao K."/>
        </authorList>
    </citation>
    <scope>NUCLEOTIDE SEQUENCE [LARGE SCALE GENOMIC DNA]</scope>
    <source>
        <strain evidence="1 2">HNM0687</strain>
    </source>
</reference>
<gene>
    <name evidence="1" type="ORF">GIY30_23890</name>
</gene>
<name>A0A6L7GZD6_9ACTN</name>
<evidence type="ECO:0000313" key="2">
    <source>
        <dbReference type="Proteomes" id="UP000475545"/>
    </source>
</evidence>
<keyword evidence="2" id="KW-1185">Reference proteome</keyword>
<dbReference type="EMBL" id="WMBR01000012">
    <property type="protein sequence ID" value="MXP24368.1"/>
    <property type="molecule type" value="Genomic_DNA"/>
</dbReference>
<dbReference type="Proteomes" id="UP000475545">
    <property type="component" value="Unassembled WGS sequence"/>
</dbReference>
<protein>
    <recommendedName>
        <fullName evidence="3">CHAT domain-containing protein</fullName>
    </recommendedName>
</protein>
<evidence type="ECO:0000313" key="1">
    <source>
        <dbReference type="EMBL" id="MXP24368.1"/>
    </source>
</evidence>
<evidence type="ECO:0008006" key="3">
    <source>
        <dbReference type="Google" id="ProtNLM"/>
    </source>
</evidence>
<comment type="caution">
    <text evidence="1">The sequence shown here is derived from an EMBL/GenBank/DDBJ whole genome shotgun (WGS) entry which is preliminary data.</text>
</comment>
<proteinExistence type="predicted"/>
<organism evidence="1 2">
    <name type="scientific">Gordonia mangrovi</name>
    <dbReference type="NCBI Taxonomy" id="2665643"/>
    <lineage>
        <taxon>Bacteria</taxon>
        <taxon>Bacillati</taxon>
        <taxon>Actinomycetota</taxon>
        <taxon>Actinomycetes</taxon>
        <taxon>Mycobacteriales</taxon>
        <taxon>Gordoniaceae</taxon>
        <taxon>Gordonia</taxon>
    </lineage>
</organism>
<dbReference type="RefSeq" id="WP_160904568.1">
    <property type="nucleotide sequence ID" value="NZ_CP102850.1"/>
</dbReference>
<dbReference type="Pfam" id="PF20347">
    <property type="entry name" value="DUF6642"/>
    <property type="match status" value="1"/>
</dbReference>
<accession>A0A6L7GZD6</accession>